<feature type="transmembrane region" description="Helical" evidence="1">
    <location>
        <begin position="94"/>
        <end position="111"/>
    </location>
</feature>
<evidence type="ECO:0000313" key="3">
    <source>
        <dbReference type="Proteomes" id="UP001372338"/>
    </source>
</evidence>
<gene>
    <name evidence="2" type="ORF">RIF29_00505</name>
</gene>
<accession>A0AAN9IWK3</accession>
<comment type="caution">
    <text evidence="2">The sequence shown here is derived from an EMBL/GenBank/DDBJ whole genome shotgun (WGS) entry which is preliminary data.</text>
</comment>
<name>A0AAN9IWK3_CROPI</name>
<reference evidence="2 3" key="1">
    <citation type="submission" date="2024-01" db="EMBL/GenBank/DDBJ databases">
        <title>The genomes of 5 underutilized Papilionoideae crops provide insights into root nodulation and disease resistanc.</title>
        <authorList>
            <person name="Yuan L."/>
        </authorList>
    </citation>
    <scope>NUCLEOTIDE SEQUENCE [LARGE SCALE GENOMIC DNA]</scope>
    <source>
        <strain evidence="2">ZHUSHIDOU_FW_LH</strain>
        <tissue evidence="2">Leaf</tissue>
    </source>
</reference>
<dbReference type="AlphaFoldDB" id="A0AAN9IWK3"/>
<sequence>MERGPSPLLPSLLVLGLGFVIYWSSLMSIVDMLFSIFQLILEASKSFITLVLLLVLFLIGFMHLPSSFPFFGKLSKSINYQVTTTSHDYDGFDFGFGTLLLVLLFIVLINLI</sequence>
<feature type="transmembrane region" description="Helical" evidence="1">
    <location>
        <begin position="46"/>
        <end position="64"/>
    </location>
</feature>
<organism evidence="2 3">
    <name type="scientific">Crotalaria pallida</name>
    <name type="common">Smooth rattlebox</name>
    <name type="synonym">Crotalaria striata</name>
    <dbReference type="NCBI Taxonomy" id="3830"/>
    <lineage>
        <taxon>Eukaryota</taxon>
        <taxon>Viridiplantae</taxon>
        <taxon>Streptophyta</taxon>
        <taxon>Embryophyta</taxon>
        <taxon>Tracheophyta</taxon>
        <taxon>Spermatophyta</taxon>
        <taxon>Magnoliopsida</taxon>
        <taxon>eudicotyledons</taxon>
        <taxon>Gunneridae</taxon>
        <taxon>Pentapetalae</taxon>
        <taxon>rosids</taxon>
        <taxon>fabids</taxon>
        <taxon>Fabales</taxon>
        <taxon>Fabaceae</taxon>
        <taxon>Papilionoideae</taxon>
        <taxon>50 kb inversion clade</taxon>
        <taxon>genistoids sensu lato</taxon>
        <taxon>core genistoids</taxon>
        <taxon>Crotalarieae</taxon>
        <taxon>Crotalaria</taxon>
    </lineage>
</organism>
<protein>
    <recommendedName>
        <fullName evidence="4">Transmembrane protein</fullName>
    </recommendedName>
</protein>
<dbReference type="Proteomes" id="UP001372338">
    <property type="component" value="Unassembled WGS sequence"/>
</dbReference>
<keyword evidence="1" id="KW-0812">Transmembrane</keyword>
<evidence type="ECO:0000313" key="2">
    <source>
        <dbReference type="EMBL" id="KAK7287291.1"/>
    </source>
</evidence>
<keyword evidence="1" id="KW-1133">Transmembrane helix</keyword>
<dbReference type="EMBL" id="JAYWIO010000001">
    <property type="protein sequence ID" value="KAK7287291.1"/>
    <property type="molecule type" value="Genomic_DNA"/>
</dbReference>
<evidence type="ECO:0000256" key="1">
    <source>
        <dbReference type="SAM" id="Phobius"/>
    </source>
</evidence>
<keyword evidence="1" id="KW-0472">Membrane</keyword>
<evidence type="ECO:0008006" key="4">
    <source>
        <dbReference type="Google" id="ProtNLM"/>
    </source>
</evidence>
<proteinExistence type="predicted"/>
<feature type="transmembrane region" description="Helical" evidence="1">
    <location>
        <begin position="12"/>
        <end position="34"/>
    </location>
</feature>
<keyword evidence="3" id="KW-1185">Reference proteome</keyword>